<keyword evidence="9" id="KW-0325">Glycoprotein</keyword>
<evidence type="ECO:0000256" key="1">
    <source>
        <dbReference type="ARBA" id="ARBA00001913"/>
    </source>
</evidence>
<keyword evidence="6" id="KW-0732">Signal</keyword>
<dbReference type="InterPro" id="IPR044674">
    <property type="entry name" value="EDEM1/2/3"/>
</dbReference>
<dbReference type="InterPro" id="IPR001382">
    <property type="entry name" value="Glyco_hydro_47"/>
</dbReference>
<dbReference type="EC" id="3.2.1.-" evidence="15"/>
<comment type="catalytic activity">
    <reaction evidence="11">
        <text>N(4)-(alpha-D-Man-(1-&gt;2)-alpha-D-Man-(1-&gt;2)-alpha-D-Man-(1-&gt;3)-[alpha-D-Man-(1-&gt;3)-[alpha-D-Man-(1-&gt;2)-alpha-D-Man-(1-&gt;6)]-alpha-D-Man-(1-&gt;6)]-beta-D-Man-(1-&gt;4)-beta-D-GlcNAc-(1-&gt;4)-beta-D-GlcNAc)-L-asparaginyl-[protein] (N-glucan mannose isomer 8A1,2,3B1,3) + 3 H2O = N(4)-(alpha-D-Man-(1-&gt;3)-[alpha-D-Man-(1-&gt;3)-[alpha-D-Man-(1-&gt;6)]-alpha-D-Man-(1-&gt;6)]-beta-D-Man-(1-&gt;4)-beta-D-GlcNAc-(1-&gt;4)-beta-D-GlcNAc)-L-asparaginyl-[protein] (N-glucan mannose isomer 5A1,2) + 3 beta-D-mannose</text>
        <dbReference type="Rhea" id="RHEA:56028"/>
        <dbReference type="Rhea" id="RHEA-COMP:14358"/>
        <dbReference type="Rhea" id="RHEA-COMP:14367"/>
        <dbReference type="ChEBI" id="CHEBI:15377"/>
        <dbReference type="ChEBI" id="CHEBI:28563"/>
        <dbReference type="ChEBI" id="CHEBI:59087"/>
        <dbReference type="ChEBI" id="CHEBI:60628"/>
        <dbReference type="EC" id="3.2.1.113"/>
    </reaction>
</comment>
<comment type="similarity">
    <text evidence="4 15">Belongs to the glycosyl hydrolase 47 family.</text>
</comment>
<keyword evidence="7 15" id="KW-0378">Hydrolase</keyword>
<keyword evidence="5 14" id="KW-0479">Metal-binding</keyword>
<evidence type="ECO:0000256" key="6">
    <source>
        <dbReference type="ARBA" id="ARBA00022729"/>
    </source>
</evidence>
<dbReference type="GO" id="GO:0005975">
    <property type="term" value="P:carbohydrate metabolic process"/>
    <property type="evidence" value="ECO:0007669"/>
    <property type="project" value="InterPro"/>
</dbReference>
<protein>
    <recommendedName>
        <fullName evidence="15">alpha-1,2-Mannosidase</fullName>
        <ecNumber evidence="15">3.2.1.-</ecNumber>
    </recommendedName>
</protein>
<dbReference type="InterPro" id="IPR012341">
    <property type="entry name" value="6hp_glycosidase-like_sf"/>
</dbReference>
<feature type="active site" evidence="13">
    <location>
        <position position="335"/>
    </location>
</feature>
<comment type="cofactor">
    <cofactor evidence="1 14">
        <name>Ca(2+)</name>
        <dbReference type="ChEBI" id="CHEBI:29108"/>
    </cofactor>
</comment>
<dbReference type="GO" id="GO:0044322">
    <property type="term" value="C:endoplasmic reticulum quality control compartment"/>
    <property type="evidence" value="ECO:0007669"/>
    <property type="project" value="GOC"/>
</dbReference>
<dbReference type="Ensembl" id="ENSNMLT00000005161.1">
    <property type="protein sequence ID" value="ENSNMLP00000004507.1"/>
    <property type="gene ID" value="ENSNMLG00000002331.1"/>
</dbReference>
<keyword evidence="10" id="KW-0834">Unfolded protein response</keyword>
<feature type="active site" evidence="13">
    <location>
        <position position="221"/>
    </location>
</feature>
<evidence type="ECO:0000313" key="16">
    <source>
        <dbReference type="Ensembl" id="ENSNMLP00000004507.1"/>
    </source>
</evidence>
<proteinExistence type="inferred from homology"/>
<dbReference type="SUPFAM" id="SSF48225">
    <property type="entry name" value="Seven-hairpin glycosidases"/>
    <property type="match status" value="1"/>
</dbReference>
<dbReference type="PANTHER" id="PTHR45679">
    <property type="entry name" value="ER DEGRADATION-ENHANCING ALPHA-MANNOSIDASE-LIKE PROTEIN 2"/>
    <property type="match status" value="1"/>
</dbReference>
<dbReference type="GO" id="GO:1904380">
    <property type="term" value="P:endoplasmic reticulum mannose trimming"/>
    <property type="evidence" value="ECO:0007669"/>
    <property type="project" value="InterPro"/>
</dbReference>
<reference evidence="16" key="1">
    <citation type="submission" date="2025-08" db="UniProtKB">
        <authorList>
            <consortium name="Ensembl"/>
        </authorList>
    </citation>
    <scope>IDENTIFICATION</scope>
</reference>
<evidence type="ECO:0000256" key="13">
    <source>
        <dbReference type="PIRSR" id="PIRSR601382-1"/>
    </source>
</evidence>
<name>A0A8C6SD21_9GOBI</name>
<feature type="active site" description="Proton donor" evidence="13">
    <location>
        <position position="75"/>
    </location>
</feature>
<dbReference type="GO" id="GO:0006986">
    <property type="term" value="P:response to unfolded protein"/>
    <property type="evidence" value="ECO:0007669"/>
    <property type="project" value="UniProtKB-KW"/>
</dbReference>
<dbReference type="GO" id="GO:0005509">
    <property type="term" value="F:calcium ion binding"/>
    <property type="evidence" value="ECO:0007669"/>
    <property type="project" value="InterPro"/>
</dbReference>
<evidence type="ECO:0000256" key="12">
    <source>
        <dbReference type="ARBA" id="ARBA00048605"/>
    </source>
</evidence>
<sequence>YPADELMPLTCRGRVRGLEPSRGDVDDALGKFSLTLIDTLDTLVLLNKTTEFEAAVRKVLSDVRLDNDIVVSVFETNIRVLGSLGGHSMAVMLKGGGQHMQWYQDELLHMAKDVGLRLLPAFNTSSGLPYPRVNLKHGVRGPETRTGTETDTCTACAGTMILEFAALSRFTGDPVFEAHARRALDFLWEKRQRNSNLVGTTINIHSGEWVRRDSGVGAGIDSYYEYLLKAYILLGDDQFLQRFNTVSHYASIMKYISQPPLLLDVHIHKPLLPARTWMDSLLAFFPGLQVLKGDIRPAIETHEMLYQVTKKHNFLPEAFTTDFRVHWAQHPLRPEFAESTYFLYKATGDPYYLEAGRTILDNLNRFARVPCGFAAMKDVRTGSHEDRMDSFFLAEMFKYLFLLFADVDEVPFDVEDYIFTTEAHFLPLSLSTAAHSSPITLNTTPGMGRPPLRAQDFMANNPEHLELLRRMGVSLIHLKDGRVQLVQHATQVNTDHVFVCLQ</sequence>
<dbReference type="InterPro" id="IPR036026">
    <property type="entry name" value="Seven-hairpin_glycosidases"/>
</dbReference>
<comment type="catalytic activity">
    <reaction evidence="12">
        <text>N(4)-(alpha-D-Man-(1-&gt;2)-alpha-D-Man-(1-&gt;2)-alpha-D-Man-(1-&gt;3)-[alpha-D-Man-(1-&gt;2)-alpha-D-Man-(1-&gt;3)-[alpha-D-Man-(1-&gt;2)-alpha-D-Man-(1-&gt;6)]-alpha-D-Man-(1-&gt;6)]-beta-D-Man-(1-&gt;4)-beta-D-GlcNAc-(1-&gt;4)-beta-D-GlcNAc)-L-asparaginyl-[protein] (N-glucan mannose isomer 9A1,2,3B1,2,3) + 4 H2O = N(4)-(alpha-D-Man-(1-&gt;3)-[alpha-D-Man-(1-&gt;3)-[alpha-D-Man-(1-&gt;6)]-alpha-D-Man-(1-&gt;6)]-beta-D-Man-(1-&gt;4)-beta-D-GlcNAc-(1-&gt;4)-beta-D-GlcNAc)-L-asparaginyl-[protein] (N-glucan mannose isomer 5A1,2) + 4 beta-D-mannose</text>
        <dbReference type="Rhea" id="RHEA:56008"/>
        <dbReference type="Rhea" id="RHEA-COMP:14356"/>
        <dbReference type="Rhea" id="RHEA-COMP:14367"/>
        <dbReference type="ChEBI" id="CHEBI:15377"/>
        <dbReference type="ChEBI" id="CHEBI:28563"/>
        <dbReference type="ChEBI" id="CHEBI:59087"/>
        <dbReference type="ChEBI" id="CHEBI:139493"/>
        <dbReference type="EC" id="3.2.1.113"/>
    </reaction>
</comment>
<comment type="subcellular location">
    <subcellularLocation>
        <location evidence="2">Endoplasmic reticulum</location>
    </subcellularLocation>
</comment>
<evidence type="ECO:0000256" key="9">
    <source>
        <dbReference type="ARBA" id="ARBA00023180"/>
    </source>
</evidence>
<evidence type="ECO:0000256" key="10">
    <source>
        <dbReference type="ARBA" id="ARBA00023230"/>
    </source>
</evidence>
<dbReference type="FunFam" id="1.50.10.10:FF:000008">
    <property type="entry name" value="alpha-1,2-Mannosidase"/>
    <property type="match status" value="1"/>
</dbReference>
<reference evidence="16" key="2">
    <citation type="submission" date="2025-09" db="UniProtKB">
        <authorList>
            <consortium name="Ensembl"/>
        </authorList>
    </citation>
    <scope>IDENTIFICATION</scope>
</reference>
<dbReference type="Gene3D" id="1.50.10.10">
    <property type="match status" value="1"/>
</dbReference>
<feature type="binding site" evidence="14">
    <location>
        <position position="421"/>
    </location>
    <ligand>
        <name>Ca(2+)</name>
        <dbReference type="ChEBI" id="CHEBI:29108"/>
    </ligand>
</feature>
<organism evidence="16 17">
    <name type="scientific">Neogobius melanostomus</name>
    <name type="common">round goby</name>
    <dbReference type="NCBI Taxonomy" id="47308"/>
    <lineage>
        <taxon>Eukaryota</taxon>
        <taxon>Metazoa</taxon>
        <taxon>Chordata</taxon>
        <taxon>Craniata</taxon>
        <taxon>Vertebrata</taxon>
        <taxon>Euteleostomi</taxon>
        <taxon>Actinopterygii</taxon>
        <taxon>Neopterygii</taxon>
        <taxon>Teleostei</taxon>
        <taxon>Neoteleostei</taxon>
        <taxon>Acanthomorphata</taxon>
        <taxon>Gobiaria</taxon>
        <taxon>Gobiiformes</taxon>
        <taxon>Gobioidei</taxon>
        <taxon>Gobiidae</taxon>
        <taxon>Benthophilinae</taxon>
        <taxon>Neogobiini</taxon>
        <taxon>Neogobius</taxon>
    </lineage>
</organism>
<accession>A0A8C6SD21</accession>
<feature type="active site" description="Proton donor" evidence="13">
    <location>
        <position position="317"/>
    </location>
</feature>
<comment type="pathway">
    <text evidence="3">Protein modification; protein glycosylation.</text>
</comment>
<evidence type="ECO:0000256" key="7">
    <source>
        <dbReference type="ARBA" id="ARBA00022801"/>
    </source>
</evidence>
<evidence type="ECO:0000256" key="14">
    <source>
        <dbReference type="PIRSR" id="PIRSR601382-2"/>
    </source>
</evidence>
<keyword evidence="17" id="KW-1185">Reference proteome</keyword>
<dbReference type="GO" id="GO:0004571">
    <property type="term" value="F:mannosyl-oligosaccharide 1,2-alpha-mannosidase activity"/>
    <property type="evidence" value="ECO:0007669"/>
    <property type="project" value="UniProtKB-EC"/>
</dbReference>
<evidence type="ECO:0000256" key="4">
    <source>
        <dbReference type="ARBA" id="ARBA00007658"/>
    </source>
</evidence>
<evidence type="ECO:0000256" key="15">
    <source>
        <dbReference type="RuleBase" id="RU361193"/>
    </source>
</evidence>
<evidence type="ECO:0000256" key="3">
    <source>
        <dbReference type="ARBA" id="ARBA00004922"/>
    </source>
</evidence>
<evidence type="ECO:0000256" key="8">
    <source>
        <dbReference type="ARBA" id="ARBA00022824"/>
    </source>
</evidence>
<keyword evidence="14" id="KW-0106">Calcium</keyword>
<evidence type="ECO:0000256" key="5">
    <source>
        <dbReference type="ARBA" id="ARBA00022723"/>
    </source>
</evidence>
<evidence type="ECO:0000313" key="17">
    <source>
        <dbReference type="Proteomes" id="UP000694523"/>
    </source>
</evidence>
<dbReference type="Pfam" id="PF01532">
    <property type="entry name" value="Glyco_hydro_47"/>
    <property type="match status" value="1"/>
</dbReference>
<keyword evidence="15" id="KW-0326">Glycosidase</keyword>
<dbReference type="AlphaFoldDB" id="A0A8C6SD21"/>
<evidence type="ECO:0000256" key="11">
    <source>
        <dbReference type="ARBA" id="ARBA00047669"/>
    </source>
</evidence>
<evidence type="ECO:0000256" key="2">
    <source>
        <dbReference type="ARBA" id="ARBA00004240"/>
    </source>
</evidence>
<dbReference type="GO" id="GO:0016020">
    <property type="term" value="C:membrane"/>
    <property type="evidence" value="ECO:0007669"/>
    <property type="project" value="InterPro"/>
</dbReference>
<dbReference type="Proteomes" id="UP000694523">
    <property type="component" value="Unplaced"/>
</dbReference>
<keyword evidence="8" id="KW-0256">Endoplasmic reticulum</keyword>
<dbReference type="PRINTS" id="PR00747">
    <property type="entry name" value="GLYHDRLASE47"/>
</dbReference>
<dbReference type="PANTHER" id="PTHR45679:SF4">
    <property type="entry name" value="ALPHA-1,2-MANNOSIDASE"/>
    <property type="match status" value="1"/>
</dbReference>